<keyword evidence="2 7" id="KW-0812">Transmembrane</keyword>
<feature type="compositionally biased region" description="Basic and acidic residues" evidence="6">
    <location>
        <begin position="334"/>
        <end position="362"/>
    </location>
</feature>
<comment type="caution">
    <text evidence="9">The sequence shown here is derived from an EMBL/GenBank/DDBJ whole genome shotgun (WGS) entry which is preliminary data.</text>
</comment>
<comment type="subcellular location">
    <subcellularLocation>
        <location evidence="1">Membrane</location>
        <topology evidence="1">Multi-pass membrane protein</topology>
    </subcellularLocation>
</comment>
<accession>A0A9P8VKU4</accession>
<feature type="transmembrane region" description="Helical" evidence="7">
    <location>
        <begin position="55"/>
        <end position="75"/>
    </location>
</feature>
<comment type="similarity">
    <text evidence="5">Belongs to the SAT4 family.</text>
</comment>
<organism evidence="9 10">
    <name type="scientific">Plectosphaerella plurivora</name>
    <dbReference type="NCBI Taxonomy" id="936078"/>
    <lineage>
        <taxon>Eukaryota</taxon>
        <taxon>Fungi</taxon>
        <taxon>Dikarya</taxon>
        <taxon>Ascomycota</taxon>
        <taxon>Pezizomycotina</taxon>
        <taxon>Sordariomycetes</taxon>
        <taxon>Hypocreomycetidae</taxon>
        <taxon>Glomerellales</taxon>
        <taxon>Plectosphaerellaceae</taxon>
        <taxon>Plectosphaerella</taxon>
    </lineage>
</organism>
<feature type="domain" description="Rhodopsin" evidence="8">
    <location>
        <begin position="39"/>
        <end position="276"/>
    </location>
</feature>
<evidence type="ECO:0000259" key="8">
    <source>
        <dbReference type="Pfam" id="PF20684"/>
    </source>
</evidence>
<evidence type="ECO:0000256" key="2">
    <source>
        <dbReference type="ARBA" id="ARBA00022692"/>
    </source>
</evidence>
<evidence type="ECO:0000256" key="1">
    <source>
        <dbReference type="ARBA" id="ARBA00004141"/>
    </source>
</evidence>
<dbReference type="PANTHER" id="PTHR33048">
    <property type="entry name" value="PTH11-LIKE INTEGRAL MEMBRANE PROTEIN (AFU_ORTHOLOGUE AFUA_5G11245)"/>
    <property type="match status" value="1"/>
</dbReference>
<dbReference type="PANTHER" id="PTHR33048:SF147">
    <property type="entry name" value="INTEGRAL MEMBRANE PROTEIN"/>
    <property type="match status" value="1"/>
</dbReference>
<feature type="transmembrane region" description="Helical" evidence="7">
    <location>
        <begin position="182"/>
        <end position="199"/>
    </location>
</feature>
<dbReference type="GO" id="GO:0016020">
    <property type="term" value="C:membrane"/>
    <property type="evidence" value="ECO:0007669"/>
    <property type="project" value="UniProtKB-SubCell"/>
</dbReference>
<protein>
    <recommendedName>
        <fullName evidence="8">Rhodopsin domain-containing protein</fullName>
    </recommendedName>
</protein>
<feature type="transmembrane region" description="Helical" evidence="7">
    <location>
        <begin position="211"/>
        <end position="233"/>
    </location>
</feature>
<proteinExistence type="inferred from homology"/>
<evidence type="ECO:0000313" key="10">
    <source>
        <dbReference type="Proteomes" id="UP000770015"/>
    </source>
</evidence>
<feature type="transmembrane region" description="Helical" evidence="7">
    <location>
        <begin position="24"/>
        <end position="43"/>
    </location>
</feature>
<dbReference type="InterPro" id="IPR052337">
    <property type="entry name" value="SAT4-like"/>
</dbReference>
<feature type="transmembrane region" description="Helical" evidence="7">
    <location>
        <begin position="253"/>
        <end position="275"/>
    </location>
</feature>
<evidence type="ECO:0000256" key="3">
    <source>
        <dbReference type="ARBA" id="ARBA00022989"/>
    </source>
</evidence>
<keyword evidence="10" id="KW-1185">Reference proteome</keyword>
<name>A0A9P8VKU4_9PEZI</name>
<evidence type="ECO:0000256" key="5">
    <source>
        <dbReference type="ARBA" id="ARBA00038359"/>
    </source>
</evidence>
<feature type="transmembrane region" description="Helical" evidence="7">
    <location>
        <begin position="95"/>
        <end position="117"/>
    </location>
</feature>
<dbReference type="OrthoDB" id="5417887at2759"/>
<dbReference type="Proteomes" id="UP000770015">
    <property type="component" value="Unassembled WGS sequence"/>
</dbReference>
<sequence>MDLFTRNHIDAVHGFVSPYKELNLGLWSLFLGATFFLVLRLWVKITRRHGLWYDDHILIVSWAILLANNILIVHQFATGYVLKDSTQKWDDRMHILINISSCGTLIGQALTKTAFAVTLLRMSNQWQRWVLWFCIVTMNLWMVLKVIFQWAKVCDKDGYQEWYRLDFCIGWDFRDDFKEGGNVYNIIMDFVFAAFPWVITRSLEMRRVEKVGLCATMSLGMIVAIVSAIRVAWKDVGNERDEYYIFRNGLSQVWYSSEITGTIIVQCIPILRPIIRDIHTSITSRRLVSTADRQSTILASNIKMSDRRTSTLLLDDGESAMASSTHRIALQEIPEERPVDFKEPRHSISDEESPKWKKDGQT</sequence>
<evidence type="ECO:0000256" key="6">
    <source>
        <dbReference type="SAM" id="MobiDB-lite"/>
    </source>
</evidence>
<evidence type="ECO:0000313" key="9">
    <source>
        <dbReference type="EMBL" id="KAH6695016.1"/>
    </source>
</evidence>
<feature type="region of interest" description="Disordered" evidence="6">
    <location>
        <begin position="328"/>
        <end position="362"/>
    </location>
</feature>
<keyword evidence="4 7" id="KW-0472">Membrane</keyword>
<evidence type="ECO:0000256" key="4">
    <source>
        <dbReference type="ARBA" id="ARBA00023136"/>
    </source>
</evidence>
<keyword evidence="3 7" id="KW-1133">Transmembrane helix</keyword>
<dbReference type="EMBL" id="JAGSXJ010000002">
    <property type="protein sequence ID" value="KAH6695016.1"/>
    <property type="molecule type" value="Genomic_DNA"/>
</dbReference>
<evidence type="ECO:0000256" key="7">
    <source>
        <dbReference type="SAM" id="Phobius"/>
    </source>
</evidence>
<dbReference type="Pfam" id="PF20684">
    <property type="entry name" value="Fung_rhodopsin"/>
    <property type="match status" value="1"/>
</dbReference>
<gene>
    <name evidence="9" type="ORF">F5X68DRAFT_272518</name>
</gene>
<feature type="transmembrane region" description="Helical" evidence="7">
    <location>
        <begin position="129"/>
        <end position="151"/>
    </location>
</feature>
<dbReference type="InterPro" id="IPR049326">
    <property type="entry name" value="Rhodopsin_dom_fungi"/>
</dbReference>
<reference evidence="9" key="1">
    <citation type="journal article" date="2021" name="Nat. Commun.">
        <title>Genetic determinants of endophytism in the Arabidopsis root mycobiome.</title>
        <authorList>
            <person name="Mesny F."/>
            <person name="Miyauchi S."/>
            <person name="Thiergart T."/>
            <person name="Pickel B."/>
            <person name="Atanasova L."/>
            <person name="Karlsson M."/>
            <person name="Huettel B."/>
            <person name="Barry K.W."/>
            <person name="Haridas S."/>
            <person name="Chen C."/>
            <person name="Bauer D."/>
            <person name="Andreopoulos W."/>
            <person name="Pangilinan J."/>
            <person name="LaButti K."/>
            <person name="Riley R."/>
            <person name="Lipzen A."/>
            <person name="Clum A."/>
            <person name="Drula E."/>
            <person name="Henrissat B."/>
            <person name="Kohler A."/>
            <person name="Grigoriev I.V."/>
            <person name="Martin F.M."/>
            <person name="Hacquard S."/>
        </authorList>
    </citation>
    <scope>NUCLEOTIDE SEQUENCE</scope>
    <source>
        <strain evidence="9">MPI-SDFR-AT-0117</strain>
    </source>
</reference>
<dbReference type="AlphaFoldDB" id="A0A9P8VKU4"/>